<reference evidence="1" key="2">
    <citation type="journal article" date="2015" name="Fish Shellfish Immunol.">
        <title>Early steps in the European eel (Anguilla anguilla)-Vibrio vulnificus interaction in the gills: Role of the RtxA13 toxin.</title>
        <authorList>
            <person name="Callol A."/>
            <person name="Pajuelo D."/>
            <person name="Ebbesson L."/>
            <person name="Teles M."/>
            <person name="MacKenzie S."/>
            <person name="Amaro C."/>
        </authorList>
    </citation>
    <scope>NUCLEOTIDE SEQUENCE</scope>
</reference>
<protein>
    <submittedName>
        <fullName evidence="1">Uncharacterized protein</fullName>
    </submittedName>
</protein>
<name>A0A0E9RVQ2_ANGAN</name>
<proteinExistence type="predicted"/>
<dbReference type="EMBL" id="GBXM01075685">
    <property type="protein sequence ID" value="JAH32892.1"/>
    <property type="molecule type" value="Transcribed_RNA"/>
</dbReference>
<reference evidence="1" key="1">
    <citation type="submission" date="2014-11" db="EMBL/GenBank/DDBJ databases">
        <authorList>
            <person name="Amaro Gonzalez C."/>
        </authorList>
    </citation>
    <scope>NUCLEOTIDE SEQUENCE</scope>
</reference>
<dbReference type="AlphaFoldDB" id="A0A0E9RVQ2"/>
<evidence type="ECO:0000313" key="1">
    <source>
        <dbReference type="EMBL" id="JAH32892.1"/>
    </source>
</evidence>
<organism evidence="1">
    <name type="scientific">Anguilla anguilla</name>
    <name type="common">European freshwater eel</name>
    <name type="synonym">Muraena anguilla</name>
    <dbReference type="NCBI Taxonomy" id="7936"/>
    <lineage>
        <taxon>Eukaryota</taxon>
        <taxon>Metazoa</taxon>
        <taxon>Chordata</taxon>
        <taxon>Craniata</taxon>
        <taxon>Vertebrata</taxon>
        <taxon>Euteleostomi</taxon>
        <taxon>Actinopterygii</taxon>
        <taxon>Neopterygii</taxon>
        <taxon>Teleostei</taxon>
        <taxon>Anguilliformes</taxon>
        <taxon>Anguillidae</taxon>
        <taxon>Anguilla</taxon>
    </lineage>
</organism>
<sequence length="28" mass="3249">MHTGTRNGLLHLQYRDGFDLSKTNLTKM</sequence>
<accession>A0A0E9RVQ2</accession>